<proteinExistence type="predicted"/>
<protein>
    <submittedName>
        <fullName evidence="1">Uncharacterized protein</fullName>
    </submittedName>
</protein>
<name>A0A0N1IFR7_PAPMA</name>
<dbReference type="Proteomes" id="UP000053240">
    <property type="component" value="Unassembled WGS sequence"/>
</dbReference>
<dbReference type="EMBL" id="KQ460203">
    <property type="protein sequence ID" value="KPJ17169.1"/>
    <property type="molecule type" value="Genomic_DNA"/>
</dbReference>
<reference evidence="1 2" key="1">
    <citation type="journal article" date="2015" name="Nat. Commun.">
        <title>Outbred genome sequencing and CRISPR/Cas9 gene editing in butterflies.</title>
        <authorList>
            <person name="Li X."/>
            <person name="Fan D."/>
            <person name="Zhang W."/>
            <person name="Liu G."/>
            <person name="Zhang L."/>
            <person name="Zhao L."/>
            <person name="Fang X."/>
            <person name="Chen L."/>
            <person name="Dong Y."/>
            <person name="Chen Y."/>
            <person name="Ding Y."/>
            <person name="Zhao R."/>
            <person name="Feng M."/>
            <person name="Zhu Y."/>
            <person name="Feng Y."/>
            <person name="Jiang X."/>
            <person name="Zhu D."/>
            <person name="Xiang H."/>
            <person name="Feng X."/>
            <person name="Li S."/>
            <person name="Wang J."/>
            <person name="Zhang G."/>
            <person name="Kronforst M.R."/>
            <person name="Wang W."/>
        </authorList>
    </citation>
    <scope>NUCLEOTIDE SEQUENCE [LARGE SCALE GENOMIC DNA]</scope>
    <source>
        <strain evidence="1">Ya'a_city_454_Pm</strain>
        <tissue evidence="1">Whole body</tissue>
    </source>
</reference>
<organism evidence="1 2">
    <name type="scientific">Papilio machaon</name>
    <name type="common">Old World swallowtail butterfly</name>
    <dbReference type="NCBI Taxonomy" id="76193"/>
    <lineage>
        <taxon>Eukaryota</taxon>
        <taxon>Metazoa</taxon>
        <taxon>Ecdysozoa</taxon>
        <taxon>Arthropoda</taxon>
        <taxon>Hexapoda</taxon>
        <taxon>Insecta</taxon>
        <taxon>Pterygota</taxon>
        <taxon>Neoptera</taxon>
        <taxon>Endopterygota</taxon>
        <taxon>Lepidoptera</taxon>
        <taxon>Glossata</taxon>
        <taxon>Ditrysia</taxon>
        <taxon>Papilionoidea</taxon>
        <taxon>Papilionidae</taxon>
        <taxon>Papilioninae</taxon>
        <taxon>Papilio</taxon>
    </lineage>
</organism>
<keyword evidence="2" id="KW-1185">Reference proteome</keyword>
<accession>A0A0N1IFR7</accession>
<sequence length="396" mass="46663">MVDPNECPAAINVTSTYNSSKSFSGILGRLQENYHCGVCNQIFDIKKSKEHFASKYHEDKLLFAVNKVSDIMYDLDIYKENKDCYQFNANSIKDINNINNDFDGFYDASKPENDFESTDESISDIEEIANPFSYASMAKKPQITPKFIEIDIDGEKMNVRFDSWHMIKNGYHCAICNIIVEYDIIEIHLIDKNHVKLLNEIKTMSPTTQLIKDIENNKKENHINAEEINKKLEIVNKNKKIEINKENNLKDIPKVIEIEKKESIIIEKDENIIENEKKDSIIMNNDKKSIETIVDDENYDIIEDILLNIEEIVFLKRKNVFAKVTLMSYNTLIPTGDRNKYCVLCSMDLHFDILKKHTESRQHIDNMRKYKYLEKYDKHLLRQKERYKKWYQTNHN</sequence>
<evidence type="ECO:0000313" key="2">
    <source>
        <dbReference type="Proteomes" id="UP000053240"/>
    </source>
</evidence>
<dbReference type="AlphaFoldDB" id="A0A0N1IFR7"/>
<gene>
    <name evidence="1" type="ORF">RR48_01135</name>
</gene>
<evidence type="ECO:0000313" key="1">
    <source>
        <dbReference type="EMBL" id="KPJ17169.1"/>
    </source>
</evidence>
<dbReference type="InParanoid" id="A0A0N1IFR7"/>